<dbReference type="SUPFAM" id="SSF51679">
    <property type="entry name" value="Bacterial luciferase-like"/>
    <property type="match status" value="1"/>
</dbReference>
<evidence type="ECO:0000313" key="9">
    <source>
        <dbReference type="Proteomes" id="UP000245466"/>
    </source>
</evidence>
<reference evidence="8 9" key="1">
    <citation type="submission" date="2018-04" db="EMBL/GenBank/DDBJ databases">
        <title>Genomic Encyclopedia of Type Strains, Phase IV (KMG-IV): sequencing the most valuable type-strain genomes for metagenomic binning, comparative biology and taxonomic classification.</title>
        <authorList>
            <person name="Goeker M."/>
        </authorList>
    </citation>
    <scope>NUCLEOTIDE SEQUENCE [LARGE SCALE GENOMIC DNA]</scope>
    <source>
        <strain evidence="8 9">DSM 100231</strain>
    </source>
</reference>
<evidence type="ECO:0000256" key="4">
    <source>
        <dbReference type="ARBA" id="ARBA00023033"/>
    </source>
</evidence>
<accession>A0A2U1ALS0</accession>
<keyword evidence="1 6" id="KW-0285">Flavoprotein</keyword>
<keyword evidence="2 6" id="KW-0288">FMN</keyword>
<dbReference type="Gene3D" id="3.20.20.30">
    <property type="entry name" value="Luciferase-like domain"/>
    <property type="match status" value="1"/>
</dbReference>
<evidence type="ECO:0000256" key="2">
    <source>
        <dbReference type="ARBA" id="ARBA00022643"/>
    </source>
</evidence>
<keyword evidence="3" id="KW-0560">Oxidoreductase</keyword>
<protein>
    <submittedName>
        <fullName evidence="8">FMN-dependent oxidoreductase (Nitrilotriacetate monooxygenase family)</fullName>
    </submittedName>
</protein>
<comment type="caution">
    <text evidence="8">The sequence shown here is derived from an EMBL/GenBank/DDBJ whole genome shotgun (WGS) entry which is preliminary data.</text>
</comment>
<dbReference type="InterPro" id="IPR051260">
    <property type="entry name" value="Diverse_substr_monoxygenases"/>
</dbReference>
<dbReference type="PANTHER" id="PTHR30011">
    <property type="entry name" value="ALKANESULFONATE MONOOXYGENASE-RELATED"/>
    <property type="match status" value="1"/>
</dbReference>
<evidence type="ECO:0000256" key="6">
    <source>
        <dbReference type="PIRSR" id="PIRSR000337-1"/>
    </source>
</evidence>
<dbReference type="InterPro" id="IPR036661">
    <property type="entry name" value="Luciferase-like_sf"/>
</dbReference>
<feature type="binding site" evidence="6">
    <location>
        <position position="99"/>
    </location>
    <ligand>
        <name>FMN</name>
        <dbReference type="ChEBI" id="CHEBI:58210"/>
    </ligand>
</feature>
<proteinExistence type="inferred from homology"/>
<evidence type="ECO:0000256" key="3">
    <source>
        <dbReference type="ARBA" id="ARBA00023002"/>
    </source>
</evidence>
<dbReference type="RefSeq" id="WP_116545282.1">
    <property type="nucleotide sequence ID" value="NZ_QEKI01000021.1"/>
</dbReference>
<dbReference type="AlphaFoldDB" id="A0A2U1ALS0"/>
<dbReference type="Proteomes" id="UP000245466">
    <property type="component" value="Unassembled WGS sequence"/>
</dbReference>
<name>A0A2U1ALS0_9BACT</name>
<dbReference type="EMBL" id="QEKI01000021">
    <property type="protein sequence ID" value="PVY37363.1"/>
    <property type="molecule type" value="Genomic_DNA"/>
</dbReference>
<dbReference type="OrthoDB" id="3265338at2"/>
<dbReference type="InterPro" id="IPR016215">
    <property type="entry name" value="NTA_MOA"/>
</dbReference>
<evidence type="ECO:0000313" key="8">
    <source>
        <dbReference type="EMBL" id="PVY37363.1"/>
    </source>
</evidence>
<feature type="binding site" evidence="6">
    <location>
        <position position="61"/>
    </location>
    <ligand>
        <name>FMN</name>
        <dbReference type="ChEBI" id="CHEBI:58210"/>
    </ligand>
</feature>
<dbReference type="GO" id="GO:0016705">
    <property type="term" value="F:oxidoreductase activity, acting on paired donors, with incorporation or reduction of molecular oxygen"/>
    <property type="evidence" value="ECO:0007669"/>
    <property type="project" value="InterPro"/>
</dbReference>
<feature type="domain" description="Luciferase-like" evidence="7">
    <location>
        <begin position="46"/>
        <end position="386"/>
    </location>
</feature>
<organism evidence="8 9">
    <name type="scientific">Pontibacter virosus</name>
    <dbReference type="NCBI Taxonomy" id="1765052"/>
    <lineage>
        <taxon>Bacteria</taxon>
        <taxon>Pseudomonadati</taxon>
        <taxon>Bacteroidota</taxon>
        <taxon>Cytophagia</taxon>
        <taxon>Cytophagales</taxon>
        <taxon>Hymenobacteraceae</taxon>
        <taxon>Pontibacter</taxon>
    </lineage>
</organism>
<dbReference type="PANTHER" id="PTHR30011:SF16">
    <property type="entry name" value="C2H2 FINGER DOMAIN TRANSCRIPTION FACTOR (EUROFUNG)-RELATED"/>
    <property type="match status" value="1"/>
</dbReference>
<evidence type="ECO:0000259" key="7">
    <source>
        <dbReference type="Pfam" id="PF00296"/>
    </source>
</evidence>
<gene>
    <name evidence="8" type="ORF">C8E01_12154</name>
</gene>
<evidence type="ECO:0000256" key="5">
    <source>
        <dbReference type="ARBA" id="ARBA00033748"/>
    </source>
</evidence>
<comment type="similarity">
    <text evidence="5">Belongs to the NtaA/SnaA/DszA monooxygenase family.</text>
</comment>
<feature type="binding site" evidence="6">
    <location>
        <position position="148"/>
    </location>
    <ligand>
        <name>FMN</name>
        <dbReference type="ChEBI" id="CHEBI:58210"/>
    </ligand>
</feature>
<dbReference type="PIRSF" id="PIRSF000337">
    <property type="entry name" value="NTA_MOA"/>
    <property type="match status" value="1"/>
</dbReference>
<evidence type="ECO:0000256" key="1">
    <source>
        <dbReference type="ARBA" id="ARBA00022630"/>
    </source>
</evidence>
<dbReference type="NCBIfam" id="TIGR03860">
    <property type="entry name" value="FMN_nitrolo"/>
    <property type="match status" value="1"/>
</dbReference>
<keyword evidence="4 8" id="KW-0503">Monooxygenase</keyword>
<dbReference type="InterPro" id="IPR011251">
    <property type="entry name" value="Luciferase-like_dom"/>
</dbReference>
<dbReference type="Pfam" id="PF00296">
    <property type="entry name" value="Bac_luciferase"/>
    <property type="match status" value="1"/>
</dbReference>
<keyword evidence="9" id="KW-1185">Reference proteome</keyword>
<dbReference type="GO" id="GO:0004497">
    <property type="term" value="F:monooxygenase activity"/>
    <property type="evidence" value="ECO:0007669"/>
    <property type="project" value="UniProtKB-KW"/>
</dbReference>
<sequence length="451" mass="49886">MSTNKDRQMHLVAQLPSGQGIEQGGWRWPGADKAAFINEDIYVKGAQLAEKGKLDGFFLTDTPAVYINVKEMPPHHSFDPLMLTALMAKATERIGLITTMSTSLNEPYNIARAMRTLDLFSKGRAGWNVVTTGAGPALLNFYSGILNHDEKHARSTEVWEAVLKLWGSWHKDALKLDVDSGVFADDTLIQPINYKGKYVTTKGPINMPPSEQGMPVIFTAGGGNYGYDFAATKADAMYSNPPTLEYATAFWKSMKASMKQAGRNPDQFTVFNGIGVSIASSEKEALERRAALDELGDPKSRLRYLGHMLNIPITGLDIDKAIPPELLEIAYPSPSDHRSKYAYDLAKKNFTIREVLAHGPINYHPIFMGTPESIADKFQQWFEAGVGKGFSVVPDSGLDSLTDFVEQVVPILQRRGLLREEYTGSTLREHLGLPYQNGLPEQKTKTLIAKN</sequence>